<evidence type="ECO:0000259" key="1">
    <source>
        <dbReference type="Pfam" id="PF14534"/>
    </source>
</evidence>
<name>A0A7T7HH10_9HYPH</name>
<evidence type="ECO:0000313" key="2">
    <source>
        <dbReference type="EMBL" id="QQM29026.1"/>
    </source>
</evidence>
<dbReference type="InterPro" id="IPR032710">
    <property type="entry name" value="NTF2-like_dom_sf"/>
</dbReference>
<accession>A0A7T7HH10</accession>
<proteinExistence type="predicted"/>
<dbReference type="Gene3D" id="3.10.450.50">
    <property type="match status" value="1"/>
</dbReference>
<protein>
    <submittedName>
        <fullName evidence="2">Nuclear transport factor 2 family protein</fullName>
    </submittedName>
</protein>
<feature type="domain" description="DUF4440" evidence="1">
    <location>
        <begin position="7"/>
        <end position="112"/>
    </location>
</feature>
<dbReference type="RefSeq" id="WP_200333732.1">
    <property type="nucleotide sequence ID" value="NZ_CP066786.1"/>
</dbReference>
<organism evidence="2 3">
    <name type="scientific">Martelella lutilitoris</name>
    <dbReference type="NCBI Taxonomy" id="2583532"/>
    <lineage>
        <taxon>Bacteria</taxon>
        <taxon>Pseudomonadati</taxon>
        <taxon>Pseudomonadota</taxon>
        <taxon>Alphaproteobacteria</taxon>
        <taxon>Hyphomicrobiales</taxon>
        <taxon>Aurantimonadaceae</taxon>
        <taxon>Martelella</taxon>
    </lineage>
</organism>
<dbReference type="KEGG" id="mlut:JET14_11805"/>
<dbReference type="AlphaFoldDB" id="A0A7T7HH10"/>
<gene>
    <name evidence="2" type="ORF">JET14_11805</name>
</gene>
<dbReference type="SUPFAM" id="SSF54427">
    <property type="entry name" value="NTF2-like"/>
    <property type="match status" value="1"/>
</dbReference>
<dbReference type="Proteomes" id="UP000596083">
    <property type="component" value="Chromosome"/>
</dbReference>
<reference evidence="2 3" key="1">
    <citation type="submission" date="2020-12" db="EMBL/GenBank/DDBJ databases">
        <authorList>
            <person name="Zheng R.K."/>
            <person name="Sun C.M."/>
        </authorList>
    </citation>
    <scope>NUCLEOTIDE SEQUENCE [LARGE SCALE GENOMIC DNA]</scope>
    <source>
        <strain evidence="2 3">ZRK001</strain>
    </source>
</reference>
<dbReference type="Pfam" id="PF14534">
    <property type="entry name" value="DUF4440"/>
    <property type="match status" value="1"/>
</dbReference>
<sequence>MTDIEHLKALEALLHQPEIRRDAAKVATLLADDFMEFGSSGKCWDKPAILAMLQAEGEREYAVESDGYKLFVISEDAALLTYRSFHRLPDGRAVRHVNRSSLWQEIEGNWRLRFHQGTPAG</sequence>
<dbReference type="EMBL" id="CP066786">
    <property type="protein sequence ID" value="QQM29026.1"/>
    <property type="molecule type" value="Genomic_DNA"/>
</dbReference>
<dbReference type="InterPro" id="IPR027843">
    <property type="entry name" value="DUF4440"/>
</dbReference>
<evidence type="ECO:0000313" key="3">
    <source>
        <dbReference type="Proteomes" id="UP000596083"/>
    </source>
</evidence>